<evidence type="ECO:0000256" key="1">
    <source>
        <dbReference type="SAM" id="Phobius"/>
    </source>
</evidence>
<keyword evidence="1" id="KW-1133">Transmembrane helix</keyword>
<accession>A0ABD5J796</accession>
<feature type="transmembrane region" description="Helical" evidence="1">
    <location>
        <begin position="101"/>
        <end position="120"/>
    </location>
</feature>
<evidence type="ECO:0000313" key="2">
    <source>
        <dbReference type="EMBL" id="MEE4583139.1"/>
    </source>
</evidence>
<evidence type="ECO:0000313" key="3">
    <source>
        <dbReference type="Proteomes" id="UP001354649"/>
    </source>
</evidence>
<dbReference type="AlphaFoldDB" id="A0ABD5J796"/>
<sequence>MNSIVAVALAAFLIVNGVAHFVRPDHVRRLVPSWLGRARLLVGAGGVALITDSVLLLAPRSRAAGGWIAAAMISVFVVAHLDGLARVVAERPCRAGGLASATVKVLLNFAYIGWAVAVATTA</sequence>
<feature type="transmembrane region" description="Helical" evidence="1">
    <location>
        <begin position="64"/>
        <end position="81"/>
    </location>
</feature>
<keyword evidence="1" id="KW-0812">Transmembrane</keyword>
<proteinExistence type="predicted"/>
<keyword evidence="1" id="KW-0472">Membrane</keyword>
<dbReference type="EMBL" id="JAZBJQ010000004">
    <property type="protein sequence ID" value="MEE4583139.1"/>
    <property type="molecule type" value="Genomic_DNA"/>
</dbReference>
<reference evidence="2 3" key="1">
    <citation type="submission" date="2023-11" db="EMBL/GenBank/DDBJ databases">
        <title>30 novel species of actinomycetes from the DSMZ collection.</title>
        <authorList>
            <person name="Nouioui I."/>
        </authorList>
    </citation>
    <scope>NUCLEOTIDE SEQUENCE [LARGE SCALE GENOMIC DNA]</scope>
    <source>
        <strain evidence="2 3">DSM 41602</strain>
    </source>
</reference>
<feature type="transmembrane region" description="Helical" evidence="1">
    <location>
        <begin position="40"/>
        <end position="57"/>
    </location>
</feature>
<gene>
    <name evidence="2" type="ORF">V2K49_08185</name>
</gene>
<organism evidence="2 3">
    <name type="scientific">Streptomyces antimycoticus</name>
    <dbReference type="NCBI Taxonomy" id="68175"/>
    <lineage>
        <taxon>Bacteria</taxon>
        <taxon>Bacillati</taxon>
        <taxon>Actinomycetota</taxon>
        <taxon>Actinomycetes</taxon>
        <taxon>Kitasatosporales</taxon>
        <taxon>Streptomycetaceae</taxon>
        <taxon>Streptomyces</taxon>
        <taxon>Streptomyces violaceusniger group</taxon>
    </lineage>
</organism>
<comment type="caution">
    <text evidence="2">The sequence shown here is derived from an EMBL/GenBank/DDBJ whole genome shotgun (WGS) entry which is preliminary data.</text>
</comment>
<dbReference type="Proteomes" id="UP001354649">
    <property type="component" value="Unassembled WGS sequence"/>
</dbReference>
<protein>
    <submittedName>
        <fullName evidence="2">MauE/DoxX family redox-associated membrane protein</fullName>
    </submittedName>
</protein>
<name>A0ABD5J796_9ACTN</name>